<dbReference type="AlphaFoldDB" id="A0A0A9WGE4"/>
<gene>
    <name evidence="1" type="primary">Tlr8</name>
    <name evidence="1" type="ORF">CM83_9715</name>
</gene>
<protein>
    <submittedName>
        <fullName evidence="1">Toll-like receptor 8</fullName>
    </submittedName>
</protein>
<keyword evidence="1" id="KW-0675">Receptor</keyword>
<name>A0A0A9WGE4_LYGHE</name>
<accession>A0A0A9WGE4</accession>
<feature type="non-terminal residue" evidence="1">
    <location>
        <position position="113"/>
    </location>
</feature>
<proteinExistence type="predicted"/>
<reference evidence="1" key="1">
    <citation type="journal article" date="2014" name="PLoS ONE">
        <title>Transcriptome-Based Identification of ABC Transporters in the Western Tarnished Plant Bug Lygus hesperus.</title>
        <authorList>
            <person name="Hull J.J."/>
            <person name="Chaney K."/>
            <person name="Geib S.M."/>
            <person name="Fabrick J.A."/>
            <person name="Brent C.S."/>
            <person name="Walsh D."/>
            <person name="Lavine L.C."/>
        </authorList>
    </citation>
    <scope>NUCLEOTIDE SEQUENCE</scope>
</reference>
<evidence type="ECO:0000313" key="1">
    <source>
        <dbReference type="EMBL" id="JAG06471.1"/>
    </source>
</evidence>
<organism evidence="1">
    <name type="scientific">Lygus hesperus</name>
    <name type="common">Western plant bug</name>
    <dbReference type="NCBI Taxonomy" id="30085"/>
    <lineage>
        <taxon>Eukaryota</taxon>
        <taxon>Metazoa</taxon>
        <taxon>Ecdysozoa</taxon>
        <taxon>Arthropoda</taxon>
        <taxon>Hexapoda</taxon>
        <taxon>Insecta</taxon>
        <taxon>Pterygota</taxon>
        <taxon>Neoptera</taxon>
        <taxon>Paraneoptera</taxon>
        <taxon>Hemiptera</taxon>
        <taxon>Heteroptera</taxon>
        <taxon>Panheteroptera</taxon>
        <taxon>Cimicomorpha</taxon>
        <taxon>Miridae</taxon>
        <taxon>Mirini</taxon>
        <taxon>Lygus</taxon>
    </lineage>
</organism>
<sequence length="113" mass="12723">MFTYVAKSEHLLSQGSRNKSNKTPKYFGEYDPHLSTNNPCHPNPSVFNPKIALGSTFIVGAQFSGFSTANCLTFGSKRNNKIWNTLRGTQQLKNHVPRLMVRGNLARRNNVQK</sequence>
<dbReference type="EMBL" id="GBHO01037133">
    <property type="protein sequence ID" value="JAG06471.1"/>
    <property type="molecule type" value="Transcribed_RNA"/>
</dbReference>
<reference evidence="1" key="2">
    <citation type="submission" date="2014-07" db="EMBL/GenBank/DDBJ databases">
        <authorList>
            <person name="Hull J."/>
        </authorList>
    </citation>
    <scope>NUCLEOTIDE SEQUENCE</scope>
</reference>